<dbReference type="InterPro" id="IPR036097">
    <property type="entry name" value="HisK_dim/P_sf"/>
</dbReference>
<dbReference type="InterPro" id="IPR005467">
    <property type="entry name" value="His_kinase_dom"/>
</dbReference>
<dbReference type="InterPro" id="IPR050351">
    <property type="entry name" value="BphY/WalK/GraS-like"/>
</dbReference>
<dbReference type="RefSeq" id="WP_246594890.1">
    <property type="nucleotide sequence ID" value="NZ_BAABEA010000008.1"/>
</dbReference>
<dbReference type="InterPro" id="IPR004358">
    <property type="entry name" value="Sig_transdc_His_kin-like_C"/>
</dbReference>
<evidence type="ECO:0000256" key="8">
    <source>
        <dbReference type="ARBA" id="ARBA00022840"/>
    </source>
</evidence>
<dbReference type="PANTHER" id="PTHR42878:SF7">
    <property type="entry name" value="SENSOR HISTIDINE KINASE GLRK"/>
    <property type="match status" value="1"/>
</dbReference>
<dbReference type="CDD" id="cd00082">
    <property type="entry name" value="HisKA"/>
    <property type="match status" value="1"/>
</dbReference>
<sequence>MTDVTADRAQRQALRVAHAELLRSNTELEQFAAVVSHDLAAPLAVVNGYLELLGDHYATEIDAQGRKWIGATVRAVGRMQALIGNAVKYRDPARKCRVEVCARRQEDEYVVTVRDNGIGIPADQRRRVFEMFARAGTGGTAGHGVGLSTCERIVARHGGRIRADATPGGGTTISFTLPVSHTPADA</sequence>
<keyword evidence="8" id="KW-0067">ATP-binding</keyword>
<evidence type="ECO:0000313" key="12">
    <source>
        <dbReference type="EMBL" id="GIM64207.1"/>
    </source>
</evidence>
<evidence type="ECO:0000313" key="13">
    <source>
        <dbReference type="Proteomes" id="UP000681340"/>
    </source>
</evidence>
<dbReference type="Pfam" id="PF02518">
    <property type="entry name" value="HATPase_c"/>
    <property type="match status" value="1"/>
</dbReference>
<protein>
    <recommendedName>
        <fullName evidence="10">Sensor-like histidine kinase SenX3</fullName>
        <ecNumber evidence="3">2.7.13.3</ecNumber>
    </recommendedName>
</protein>
<evidence type="ECO:0000256" key="9">
    <source>
        <dbReference type="ARBA" id="ARBA00023012"/>
    </source>
</evidence>
<gene>
    <name evidence="12" type="ORF">Aau02nite_08970</name>
</gene>
<dbReference type="EMBL" id="BOQL01000007">
    <property type="protein sequence ID" value="GIM64207.1"/>
    <property type="molecule type" value="Genomic_DNA"/>
</dbReference>
<evidence type="ECO:0000256" key="2">
    <source>
        <dbReference type="ARBA" id="ARBA00004236"/>
    </source>
</evidence>
<feature type="domain" description="Histidine kinase" evidence="11">
    <location>
        <begin position="79"/>
        <end position="181"/>
    </location>
</feature>
<dbReference type="GO" id="GO:0030295">
    <property type="term" value="F:protein kinase activator activity"/>
    <property type="evidence" value="ECO:0007669"/>
    <property type="project" value="TreeGrafter"/>
</dbReference>
<dbReference type="InterPro" id="IPR003594">
    <property type="entry name" value="HATPase_dom"/>
</dbReference>
<dbReference type="PRINTS" id="PR00344">
    <property type="entry name" value="BCTRLSENSOR"/>
</dbReference>
<accession>A0A919S4M2</accession>
<evidence type="ECO:0000256" key="1">
    <source>
        <dbReference type="ARBA" id="ARBA00000085"/>
    </source>
</evidence>
<dbReference type="Gene3D" id="3.30.565.10">
    <property type="entry name" value="Histidine kinase-like ATPase, C-terminal domain"/>
    <property type="match status" value="1"/>
</dbReference>
<keyword evidence="9" id="KW-0902">Two-component regulatory system</keyword>
<organism evidence="12 13">
    <name type="scientific">Actinoplanes auranticolor</name>
    <dbReference type="NCBI Taxonomy" id="47988"/>
    <lineage>
        <taxon>Bacteria</taxon>
        <taxon>Bacillati</taxon>
        <taxon>Actinomycetota</taxon>
        <taxon>Actinomycetes</taxon>
        <taxon>Micromonosporales</taxon>
        <taxon>Micromonosporaceae</taxon>
        <taxon>Actinoplanes</taxon>
    </lineage>
</organism>
<dbReference type="SMART" id="SM00388">
    <property type="entry name" value="HisKA"/>
    <property type="match status" value="1"/>
</dbReference>
<comment type="catalytic activity">
    <reaction evidence="1">
        <text>ATP + protein L-histidine = ADP + protein N-phospho-L-histidine.</text>
        <dbReference type="EC" id="2.7.13.3"/>
    </reaction>
</comment>
<dbReference type="Proteomes" id="UP000681340">
    <property type="component" value="Unassembled WGS sequence"/>
</dbReference>
<keyword evidence="13" id="KW-1185">Reference proteome</keyword>
<comment type="subcellular location">
    <subcellularLocation>
        <location evidence="2">Cell membrane</location>
    </subcellularLocation>
</comment>
<evidence type="ECO:0000256" key="5">
    <source>
        <dbReference type="ARBA" id="ARBA00022679"/>
    </source>
</evidence>
<dbReference type="AlphaFoldDB" id="A0A919S4M2"/>
<keyword evidence="5" id="KW-0808">Transferase</keyword>
<dbReference type="SMART" id="SM00387">
    <property type="entry name" value="HATPase_c"/>
    <property type="match status" value="1"/>
</dbReference>
<evidence type="ECO:0000256" key="6">
    <source>
        <dbReference type="ARBA" id="ARBA00022741"/>
    </source>
</evidence>
<comment type="caution">
    <text evidence="12">The sequence shown here is derived from an EMBL/GenBank/DDBJ whole genome shotgun (WGS) entry which is preliminary data.</text>
</comment>
<dbReference type="GO" id="GO:0000155">
    <property type="term" value="F:phosphorelay sensor kinase activity"/>
    <property type="evidence" value="ECO:0007669"/>
    <property type="project" value="InterPro"/>
</dbReference>
<dbReference type="EC" id="2.7.13.3" evidence="3"/>
<dbReference type="SUPFAM" id="SSF47384">
    <property type="entry name" value="Homodimeric domain of signal transducing histidine kinase"/>
    <property type="match status" value="1"/>
</dbReference>
<name>A0A919S4M2_9ACTN</name>
<proteinExistence type="predicted"/>
<reference evidence="12" key="1">
    <citation type="submission" date="2021-03" db="EMBL/GenBank/DDBJ databases">
        <title>Whole genome shotgun sequence of Actinoplanes auranticolor NBRC 12245.</title>
        <authorList>
            <person name="Komaki H."/>
            <person name="Tamura T."/>
        </authorList>
    </citation>
    <scope>NUCLEOTIDE SEQUENCE</scope>
    <source>
        <strain evidence="12">NBRC 12245</strain>
    </source>
</reference>
<dbReference type="InterPro" id="IPR036890">
    <property type="entry name" value="HATPase_C_sf"/>
</dbReference>
<keyword evidence="7" id="KW-0418">Kinase</keyword>
<keyword evidence="4" id="KW-0597">Phosphoprotein</keyword>
<evidence type="ECO:0000256" key="10">
    <source>
        <dbReference type="ARBA" id="ARBA00039401"/>
    </source>
</evidence>
<dbReference type="PROSITE" id="PS50109">
    <property type="entry name" value="HIS_KIN"/>
    <property type="match status" value="1"/>
</dbReference>
<evidence type="ECO:0000256" key="7">
    <source>
        <dbReference type="ARBA" id="ARBA00022777"/>
    </source>
</evidence>
<keyword evidence="6" id="KW-0547">Nucleotide-binding</keyword>
<dbReference type="InterPro" id="IPR003661">
    <property type="entry name" value="HisK_dim/P_dom"/>
</dbReference>
<dbReference type="GO" id="GO:0005886">
    <property type="term" value="C:plasma membrane"/>
    <property type="evidence" value="ECO:0007669"/>
    <property type="project" value="UniProtKB-SubCell"/>
</dbReference>
<evidence type="ECO:0000256" key="3">
    <source>
        <dbReference type="ARBA" id="ARBA00012438"/>
    </source>
</evidence>
<dbReference type="SUPFAM" id="SSF55874">
    <property type="entry name" value="ATPase domain of HSP90 chaperone/DNA topoisomerase II/histidine kinase"/>
    <property type="match status" value="1"/>
</dbReference>
<evidence type="ECO:0000256" key="4">
    <source>
        <dbReference type="ARBA" id="ARBA00022553"/>
    </source>
</evidence>
<dbReference type="GO" id="GO:0000156">
    <property type="term" value="F:phosphorelay response regulator activity"/>
    <property type="evidence" value="ECO:0007669"/>
    <property type="project" value="TreeGrafter"/>
</dbReference>
<dbReference type="PANTHER" id="PTHR42878">
    <property type="entry name" value="TWO-COMPONENT HISTIDINE KINASE"/>
    <property type="match status" value="1"/>
</dbReference>
<evidence type="ECO:0000259" key="11">
    <source>
        <dbReference type="PROSITE" id="PS50109"/>
    </source>
</evidence>
<dbReference type="GO" id="GO:0007234">
    <property type="term" value="P:osmosensory signaling via phosphorelay pathway"/>
    <property type="evidence" value="ECO:0007669"/>
    <property type="project" value="TreeGrafter"/>
</dbReference>